<dbReference type="InterPro" id="IPR023214">
    <property type="entry name" value="HAD_sf"/>
</dbReference>
<dbReference type="PANTHER" id="PTHR43434:SF1">
    <property type="entry name" value="PHOSPHOGLYCOLATE PHOSPHATASE"/>
    <property type="match status" value="1"/>
</dbReference>
<dbReference type="Proteomes" id="UP000596130">
    <property type="component" value="Chromosome"/>
</dbReference>
<evidence type="ECO:0000313" key="1">
    <source>
        <dbReference type="EMBL" id="QQC90097.1"/>
    </source>
</evidence>
<dbReference type="InterPro" id="IPR023198">
    <property type="entry name" value="PGP-like_dom2"/>
</dbReference>
<reference evidence="1 2" key="1">
    <citation type="submission" date="2020-12" db="EMBL/GenBank/DDBJ databases">
        <title>Identification and biosynthesis of polyene macrolides produced by Streptomyces alfalfae Men-myco-93-63.</title>
        <authorList>
            <person name="Liu D."/>
            <person name="Li Y."/>
            <person name="Liu L."/>
            <person name="Han X."/>
            <person name="Shen F."/>
        </authorList>
    </citation>
    <scope>NUCLEOTIDE SEQUENCE [LARGE SCALE GENOMIC DNA]</scope>
    <source>
        <strain evidence="1 2">Men-myco-93-63</strain>
    </source>
</reference>
<dbReference type="Gene3D" id="3.40.50.1000">
    <property type="entry name" value="HAD superfamily/HAD-like"/>
    <property type="match status" value="1"/>
</dbReference>
<dbReference type="Gene3D" id="1.10.150.240">
    <property type="entry name" value="Putative phosphatase, domain 2"/>
    <property type="match status" value="1"/>
</dbReference>
<evidence type="ECO:0000313" key="2">
    <source>
        <dbReference type="Proteomes" id="UP000596130"/>
    </source>
</evidence>
<protein>
    <submittedName>
        <fullName evidence="1">HAD family hydrolase</fullName>
    </submittedName>
</protein>
<dbReference type="GO" id="GO:0005829">
    <property type="term" value="C:cytosol"/>
    <property type="evidence" value="ECO:0007669"/>
    <property type="project" value="TreeGrafter"/>
</dbReference>
<proteinExistence type="predicted"/>
<dbReference type="GO" id="GO:0008967">
    <property type="term" value="F:phosphoglycolate phosphatase activity"/>
    <property type="evidence" value="ECO:0007669"/>
    <property type="project" value="TreeGrafter"/>
</dbReference>
<dbReference type="Pfam" id="PF00702">
    <property type="entry name" value="Hydrolase"/>
    <property type="match status" value="1"/>
</dbReference>
<dbReference type="GO" id="GO:0006281">
    <property type="term" value="P:DNA repair"/>
    <property type="evidence" value="ECO:0007669"/>
    <property type="project" value="TreeGrafter"/>
</dbReference>
<dbReference type="SFLD" id="SFLDS00003">
    <property type="entry name" value="Haloacid_Dehalogenase"/>
    <property type="match status" value="1"/>
</dbReference>
<dbReference type="SFLD" id="SFLDG01129">
    <property type="entry name" value="C1.5:_HAD__Beta-PGM__Phosphata"/>
    <property type="match status" value="1"/>
</dbReference>
<dbReference type="RefSeq" id="WP_198503060.1">
    <property type="nucleotide sequence ID" value="NZ_CP060742.1"/>
</dbReference>
<dbReference type="CDD" id="cd01427">
    <property type="entry name" value="HAD_like"/>
    <property type="match status" value="1"/>
</dbReference>
<dbReference type="InterPro" id="IPR036412">
    <property type="entry name" value="HAD-like_sf"/>
</dbReference>
<dbReference type="EMBL" id="CP065959">
    <property type="protein sequence ID" value="QQC90097.1"/>
    <property type="molecule type" value="Genomic_DNA"/>
</dbReference>
<name>A0A7T4PGZ2_9ACTN</name>
<sequence length="261" mass="28507">MTLQKPEDGDSPDGDVLPRLLARSEALLFDFDGPVTRFFADYPTAPVADEMKDLLADRRVRLPPAVEAYQDSHGLLHLLRSEVFPEDRPDAETQKTLELVESIVTAHEYRAVQKARPEDGIASLLTALHGRGKRLVVVSNNAEGPVRAFLDVAGLTHRFEGVFGRDPHELRHMKPHPRCVEMAIGFLGLSPEACLLVGDQLTDLEAAHQAGVPFLGYARNTAVARRMRAERAAWAGTSLRPVLAAAEALPAAPRTLPPHGS</sequence>
<dbReference type="AlphaFoldDB" id="A0A7T4PGZ2"/>
<dbReference type="InterPro" id="IPR050155">
    <property type="entry name" value="HAD-like_hydrolase_sf"/>
</dbReference>
<dbReference type="SUPFAM" id="SSF56784">
    <property type="entry name" value="HAD-like"/>
    <property type="match status" value="1"/>
</dbReference>
<gene>
    <name evidence="1" type="ORF">I8755_17980</name>
</gene>
<accession>A0A7T4PGZ2</accession>
<dbReference type="PANTHER" id="PTHR43434">
    <property type="entry name" value="PHOSPHOGLYCOLATE PHOSPHATASE"/>
    <property type="match status" value="1"/>
</dbReference>
<organism evidence="1 2">
    <name type="scientific">Streptomyces alfalfae</name>
    <dbReference type="NCBI Taxonomy" id="1642299"/>
    <lineage>
        <taxon>Bacteria</taxon>
        <taxon>Bacillati</taxon>
        <taxon>Actinomycetota</taxon>
        <taxon>Actinomycetes</taxon>
        <taxon>Kitasatosporales</taxon>
        <taxon>Streptomycetaceae</taxon>
        <taxon>Streptomyces</taxon>
    </lineage>
</organism>
<keyword evidence="1" id="KW-0378">Hydrolase</keyword>